<feature type="transmembrane region" description="Helical" evidence="2">
    <location>
        <begin position="121"/>
        <end position="140"/>
    </location>
</feature>
<sequence length="777" mass="77204">MILTRLTRWALRTAARRWPADLREDLHREWLAELAHLERQPGRVAERLGFAVSLLTSPPARDATGVPRGWAEARSGMSPAAALMLAAVLGIGVVQTVRSLVQLAFDAAGVESPMWLHFEGWVVTGAVVLTLWCVPVAWWLGRRLPMSRDGRLGAAGPAVLAPLAVLPALLIGEVGEGPLVPHPTTVIGIVAWTVLTALAGAAAARSTREGATRWVLAGVPAVAALATALATVPVLITQGPDAAAASLLLSFDTGILKPDESGLIVHTGALAGTFLAYGWLAVLYGRRAATAPERPARLTDRAAATLIPHTAAPPASSAAPPASSAAPPASSAASGTATTDSAATAPPAFPPVVLVAGVVATLAGVLSWAYTVTYLTAAMPVMSAAAPMPGGDGELYLWVAELRWAAILFAALGLLVATANRRHASRAAAALAAGLLATESALLINEVTGLPGLRIALLAAAATITLAWTLAGRIVETPAGSGAAGRAGTAAGFGAAGHAGTAAGFGAAGHAGTAAGFGAAGHAGTAAGFGAAGHGGTAAGAGAAADITGTTAAARIRTRTMTAAIAAAGLGPLLLAQGTPAENHPFMPLGLPLTTILVAAGTVLLGVVTAAATSVHRLRPAVTALLVTVPPAVTAGFGVFLGNGAGDQVSIFGVFLSLPFAVTVAAVLRRHRARRRGRTAAIWTLLAVAGLPGALALFLAAIMPLSFAANLLFVVDGTGYPADGVSVLPGATLILLPAAIMLAARSGGAPNPLTPPAPGPLPDGPAPAAGAPLAPVR</sequence>
<feature type="compositionally biased region" description="Pro residues" evidence="1">
    <location>
        <begin position="752"/>
        <end position="765"/>
    </location>
</feature>
<reference evidence="4" key="1">
    <citation type="journal article" date="2019" name="Int. J. Syst. Evol. Microbiol.">
        <title>The Global Catalogue of Microorganisms (GCM) 10K type strain sequencing project: providing services to taxonomists for standard genome sequencing and annotation.</title>
        <authorList>
            <consortium name="The Broad Institute Genomics Platform"/>
            <consortium name="The Broad Institute Genome Sequencing Center for Infectious Disease"/>
            <person name="Wu L."/>
            <person name="Ma J."/>
        </authorList>
    </citation>
    <scope>NUCLEOTIDE SEQUENCE [LARGE SCALE GENOMIC DNA]</scope>
    <source>
        <strain evidence="4">TBRC 5832</strain>
    </source>
</reference>
<evidence type="ECO:0008006" key="5">
    <source>
        <dbReference type="Google" id="ProtNLM"/>
    </source>
</evidence>
<feature type="compositionally biased region" description="Low complexity" evidence="1">
    <location>
        <begin position="766"/>
        <end position="777"/>
    </location>
</feature>
<feature type="transmembrane region" description="Helical" evidence="2">
    <location>
        <begin position="591"/>
        <end position="612"/>
    </location>
</feature>
<feature type="transmembrane region" description="Helical" evidence="2">
    <location>
        <begin position="725"/>
        <end position="744"/>
    </location>
</feature>
<feature type="transmembrane region" description="Helical" evidence="2">
    <location>
        <begin position="80"/>
        <end position="101"/>
    </location>
</feature>
<feature type="transmembrane region" description="Helical" evidence="2">
    <location>
        <begin position="152"/>
        <end position="172"/>
    </location>
</feature>
<proteinExistence type="predicted"/>
<feature type="transmembrane region" description="Helical" evidence="2">
    <location>
        <begin position="263"/>
        <end position="284"/>
    </location>
</feature>
<feature type="region of interest" description="Disordered" evidence="1">
    <location>
        <begin position="751"/>
        <end position="777"/>
    </location>
</feature>
<feature type="transmembrane region" description="Helical" evidence="2">
    <location>
        <begin position="352"/>
        <end position="375"/>
    </location>
</feature>
<keyword evidence="4" id="KW-1185">Reference proteome</keyword>
<evidence type="ECO:0000256" key="2">
    <source>
        <dbReference type="SAM" id="Phobius"/>
    </source>
</evidence>
<protein>
    <recommendedName>
        <fullName evidence="5">Integral membrane protein</fullName>
    </recommendedName>
</protein>
<evidence type="ECO:0000256" key="1">
    <source>
        <dbReference type="SAM" id="MobiDB-lite"/>
    </source>
</evidence>
<feature type="transmembrane region" description="Helical" evidence="2">
    <location>
        <begin position="451"/>
        <end position="471"/>
    </location>
</feature>
<keyword evidence="2" id="KW-1133">Transmembrane helix</keyword>
<feature type="transmembrane region" description="Helical" evidence="2">
    <location>
        <begin position="624"/>
        <end position="643"/>
    </location>
</feature>
<comment type="caution">
    <text evidence="3">The sequence shown here is derived from an EMBL/GenBank/DDBJ whole genome shotgun (WGS) entry which is preliminary data.</text>
</comment>
<feature type="transmembrane region" description="Helical" evidence="2">
    <location>
        <begin position="649"/>
        <end position="668"/>
    </location>
</feature>
<dbReference type="RefSeq" id="WP_378066302.1">
    <property type="nucleotide sequence ID" value="NZ_JBHSBL010000007.1"/>
</dbReference>
<gene>
    <name evidence="3" type="ORF">ACFO0C_10040</name>
</gene>
<keyword evidence="2" id="KW-0472">Membrane</keyword>
<feature type="transmembrane region" description="Helical" evidence="2">
    <location>
        <begin position="561"/>
        <end position="579"/>
    </location>
</feature>
<keyword evidence="2" id="KW-0812">Transmembrane</keyword>
<feature type="transmembrane region" description="Helical" evidence="2">
    <location>
        <begin position="395"/>
        <end position="415"/>
    </location>
</feature>
<feature type="transmembrane region" description="Helical" evidence="2">
    <location>
        <begin position="214"/>
        <end position="236"/>
    </location>
</feature>
<evidence type="ECO:0000313" key="4">
    <source>
        <dbReference type="Proteomes" id="UP001595867"/>
    </source>
</evidence>
<name>A0ABV8IQK8_9ACTN</name>
<organism evidence="3 4">
    <name type="scientific">Actinoplanes subglobosus</name>
    <dbReference type="NCBI Taxonomy" id="1547892"/>
    <lineage>
        <taxon>Bacteria</taxon>
        <taxon>Bacillati</taxon>
        <taxon>Actinomycetota</taxon>
        <taxon>Actinomycetes</taxon>
        <taxon>Micromonosporales</taxon>
        <taxon>Micromonosporaceae</taxon>
        <taxon>Actinoplanes</taxon>
    </lineage>
</organism>
<dbReference type="Proteomes" id="UP001595867">
    <property type="component" value="Unassembled WGS sequence"/>
</dbReference>
<evidence type="ECO:0000313" key="3">
    <source>
        <dbReference type="EMBL" id="MFC4065275.1"/>
    </source>
</evidence>
<dbReference type="EMBL" id="JBHSBL010000007">
    <property type="protein sequence ID" value="MFC4065275.1"/>
    <property type="molecule type" value="Genomic_DNA"/>
</dbReference>
<feature type="region of interest" description="Disordered" evidence="1">
    <location>
        <begin position="312"/>
        <end position="340"/>
    </location>
</feature>
<accession>A0ABV8IQK8</accession>
<feature type="transmembrane region" description="Helical" evidence="2">
    <location>
        <begin position="184"/>
        <end position="202"/>
    </location>
</feature>
<feature type="transmembrane region" description="Helical" evidence="2">
    <location>
        <begin position="680"/>
        <end position="705"/>
    </location>
</feature>